<evidence type="ECO:0000313" key="1">
    <source>
        <dbReference type="EMBL" id="GAA1133965.1"/>
    </source>
</evidence>
<dbReference type="RefSeq" id="WP_343906638.1">
    <property type="nucleotide sequence ID" value="NZ_BAAAJE010000004.1"/>
</dbReference>
<dbReference type="InterPro" id="IPR019587">
    <property type="entry name" value="Polyketide_cyclase/dehydratase"/>
</dbReference>
<dbReference type="EMBL" id="BAAAJE010000004">
    <property type="protein sequence ID" value="GAA1133965.1"/>
    <property type="molecule type" value="Genomic_DNA"/>
</dbReference>
<dbReference type="Proteomes" id="UP001499979">
    <property type="component" value="Unassembled WGS sequence"/>
</dbReference>
<dbReference type="SUPFAM" id="SSF55961">
    <property type="entry name" value="Bet v1-like"/>
    <property type="match status" value="1"/>
</dbReference>
<organism evidence="1 2">
    <name type="scientific">Nocardioides aquiterrae</name>
    <dbReference type="NCBI Taxonomy" id="203799"/>
    <lineage>
        <taxon>Bacteria</taxon>
        <taxon>Bacillati</taxon>
        <taxon>Actinomycetota</taxon>
        <taxon>Actinomycetes</taxon>
        <taxon>Propionibacteriales</taxon>
        <taxon>Nocardioidaceae</taxon>
        <taxon>Nocardioides</taxon>
    </lineage>
</organism>
<keyword evidence="2" id="KW-1185">Reference proteome</keyword>
<accession>A0ABN1UBE6</accession>
<sequence>MAAHYTFSGSWHLAAPPARVHAVLVDLEHYPDWWPQVCAVASLGPDDARVLCRSVLPYTLDLVLHAVSRSPSRLEVAVSGDLTGSVRFDLTPVASGTRLDLAQSVHAGGVLGAASAVLAPVLRWNHHRMMAGCVAGLAATAGG</sequence>
<protein>
    <submittedName>
        <fullName evidence="1">SRPBCC family protein</fullName>
    </submittedName>
</protein>
<reference evidence="1 2" key="1">
    <citation type="journal article" date="2019" name="Int. J. Syst. Evol. Microbiol.">
        <title>The Global Catalogue of Microorganisms (GCM) 10K type strain sequencing project: providing services to taxonomists for standard genome sequencing and annotation.</title>
        <authorList>
            <consortium name="The Broad Institute Genomics Platform"/>
            <consortium name="The Broad Institute Genome Sequencing Center for Infectious Disease"/>
            <person name="Wu L."/>
            <person name="Ma J."/>
        </authorList>
    </citation>
    <scope>NUCLEOTIDE SEQUENCE [LARGE SCALE GENOMIC DNA]</scope>
    <source>
        <strain evidence="1 2">JCM 11813</strain>
    </source>
</reference>
<dbReference type="Gene3D" id="3.30.530.20">
    <property type="match status" value="1"/>
</dbReference>
<evidence type="ECO:0000313" key="2">
    <source>
        <dbReference type="Proteomes" id="UP001499979"/>
    </source>
</evidence>
<gene>
    <name evidence="1" type="ORF">GCM10009606_12710</name>
</gene>
<dbReference type="InterPro" id="IPR023393">
    <property type="entry name" value="START-like_dom_sf"/>
</dbReference>
<comment type="caution">
    <text evidence="1">The sequence shown here is derived from an EMBL/GenBank/DDBJ whole genome shotgun (WGS) entry which is preliminary data.</text>
</comment>
<dbReference type="Pfam" id="PF10604">
    <property type="entry name" value="Polyketide_cyc2"/>
    <property type="match status" value="1"/>
</dbReference>
<proteinExistence type="predicted"/>
<name>A0ABN1UBE6_9ACTN</name>